<accession>A0A7K1UL67</accession>
<dbReference type="SUPFAM" id="SSF51679">
    <property type="entry name" value="Bacterial luciferase-like"/>
    <property type="match status" value="1"/>
</dbReference>
<dbReference type="EMBL" id="WRPM01000095">
    <property type="protein sequence ID" value="MVT27235.1"/>
    <property type="molecule type" value="Genomic_DNA"/>
</dbReference>
<comment type="caution">
    <text evidence="3">The sequence shown here is derived from an EMBL/GenBank/DDBJ whole genome shotgun (WGS) entry which is preliminary data.</text>
</comment>
<dbReference type="Gene3D" id="3.20.20.30">
    <property type="entry name" value="Luciferase-like domain"/>
    <property type="match status" value="1"/>
</dbReference>
<dbReference type="Pfam" id="PF00296">
    <property type="entry name" value="Bac_luciferase"/>
    <property type="match status" value="2"/>
</dbReference>
<feature type="domain" description="Luciferase-like" evidence="2">
    <location>
        <begin position="7"/>
        <end position="117"/>
    </location>
</feature>
<dbReference type="AlphaFoldDB" id="A0A7K1UL67"/>
<protein>
    <submittedName>
        <fullName evidence="3">LLM class flavin-dependent oxidoreductase</fullName>
    </submittedName>
</protein>
<organism evidence="3 4">
    <name type="scientific">Nesterenkonia alkaliphila</name>
    <dbReference type="NCBI Taxonomy" id="1463631"/>
    <lineage>
        <taxon>Bacteria</taxon>
        <taxon>Bacillati</taxon>
        <taxon>Actinomycetota</taxon>
        <taxon>Actinomycetes</taxon>
        <taxon>Micrococcales</taxon>
        <taxon>Micrococcaceae</taxon>
        <taxon>Nesterenkonia</taxon>
    </lineage>
</organism>
<proteinExistence type="predicted"/>
<dbReference type="RefSeq" id="WP_188503410.1">
    <property type="nucleotide sequence ID" value="NZ_BMFX01000002.1"/>
</dbReference>
<dbReference type="InterPro" id="IPR050766">
    <property type="entry name" value="Bact_Lucif_Oxidored"/>
</dbReference>
<feature type="region of interest" description="Disordered" evidence="1">
    <location>
        <begin position="114"/>
        <end position="139"/>
    </location>
</feature>
<gene>
    <name evidence="3" type="ORF">GNZ21_12885</name>
</gene>
<feature type="domain" description="Luciferase-like" evidence="2">
    <location>
        <begin position="206"/>
        <end position="353"/>
    </location>
</feature>
<dbReference type="InterPro" id="IPR011251">
    <property type="entry name" value="Luciferase-like_dom"/>
</dbReference>
<reference evidence="3 4" key="1">
    <citation type="submission" date="2019-12" db="EMBL/GenBank/DDBJ databases">
        <title>Nesterenkonia muleiensis sp. nov., a novel actinobacterium isolated from sap of Populus euphratica.</title>
        <authorList>
            <person name="Wang R."/>
        </authorList>
    </citation>
    <scope>NUCLEOTIDE SEQUENCE [LARGE SCALE GENOMIC DNA]</scope>
    <source>
        <strain evidence="3 4">F10</strain>
    </source>
</reference>
<evidence type="ECO:0000313" key="4">
    <source>
        <dbReference type="Proteomes" id="UP000460157"/>
    </source>
</evidence>
<dbReference type="CDD" id="cd00347">
    <property type="entry name" value="Flavin_utilizing_monoxygenases"/>
    <property type="match status" value="1"/>
</dbReference>
<dbReference type="GO" id="GO:0005829">
    <property type="term" value="C:cytosol"/>
    <property type="evidence" value="ECO:0007669"/>
    <property type="project" value="TreeGrafter"/>
</dbReference>
<dbReference type="InterPro" id="IPR036661">
    <property type="entry name" value="Luciferase-like_sf"/>
</dbReference>
<keyword evidence="4" id="KW-1185">Reference proteome</keyword>
<evidence type="ECO:0000313" key="3">
    <source>
        <dbReference type="EMBL" id="MVT27235.1"/>
    </source>
</evidence>
<dbReference type="PANTHER" id="PTHR30137:SF6">
    <property type="entry name" value="LUCIFERASE-LIKE MONOOXYGENASE"/>
    <property type="match status" value="1"/>
</dbReference>
<dbReference type="Proteomes" id="UP000460157">
    <property type="component" value="Unassembled WGS sequence"/>
</dbReference>
<name>A0A7K1UL67_9MICC</name>
<dbReference type="PANTHER" id="PTHR30137">
    <property type="entry name" value="LUCIFERASE-LIKE MONOOXYGENASE"/>
    <property type="match status" value="1"/>
</dbReference>
<sequence length="383" mass="41036">MSVPLSIFDLVPLAEGQPPDQALHASAELARRAEELGYRRLWYGEHHLNPGVIGYNPALLMSLAGAVTTTLRLGSGAVLAGQRSALNIAEDFALLTAAYGDRIDLGIGRAAIRRTQRKKAENDDAAPTPPARSIPAAQEDRVTREGLLLPAAPDLSHLFGSPRTAAASQLLLAEGAEVPPYGEFTDQLLALLDHTAEVDGIAFPGAVPPTAGKPEVWVLGSSAGESAEIAGSRGLRFGANYHVAPSNVTDAVQHYRQSFVPRRELESPYVIVSAEVLVADTRQEVDRLAAGYAEWVHSIRTGQGAIRYPSPESAAQSPLNPEQQKLVRDRLETRFTGTAAQVAEQLQTLQQATGADELLISVSAHRAEDRLASYELLAEEWGL</sequence>
<evidence type="ECO:0000256" key="1">
    <source>
        <dbReference type="SAM" id="MobiDB-lite"/>
    </source>
</evidence>
<evidence type="ECO:0000259" key="2">
    <source>
        <dbReference type="Pfam" id="PF00296"/>
    </source>
</evidence>
<dbReference type="GO" id="GO:0016705">
    <property type="term" value="F:oxidoreductase activity, acting on paired donors, with incorporation or reduction of molecular oxygen"/>
    <property type="evidence" value="ECO:0007669"/>
    <property type="project" value="InterPro"/>
</dbReference>